<dbReference type="PROSITE" id="PS00137">
    <property type="entry name" value="SUBTILASE_HIS"/>
    <property type="match status" value="1"/>
</dbReference>
<sequence>MPEAHDVIRKKLGARPGEGLIVAVVDTGVDFDHPDLKDRLLPGLNLITPGKPPQDDHGHGTMVAGVIVGQGTYDQTTGKSQGVAGIAPGAKMIPIKALDSLGRGDSRTVAEGIMAAVSQGADVIVLSLTDPVYSTQMVEALKEAEAKGVVVIAAAGNDASRTHYPAAYPTVVGVGALDKNDRPTYYTNYGDGVDLVAYGEGIYTTALRNGPSSDKSYATESGTSLAAPQVAGIALLVKQMDPTRSALDIRDILRATAEPVPGSSRGVTGFGRIDALKAVMSSSVPPLLKGNTTQSKSAFLALDKDVRLSLSPGEARWYAFDPPYAGTITFSQAGLKSGTEIRMEQVDDRGKVLNTQYLKGGSDGKNITFAVSKAKAYFRLTLVTPAQSSSQALFILKPRFTIYTSPYAASSTPDKAYPIEETMPLSLAQPLVGTLPHDREKAWFRYTAPVSGRLTIYAESDDPSLDLVLYVQKGKDLKRIDENGPTIGLLYEETVIDVRQGETILIGLENFTQVGVNAEYRLGLRLDPPDPEAKTGGSALSDERPLRPEQAPFLQLGTVWYSYFERPDERLYVWLDVPKDVYIEFAWSELRPNATLTLKLQKKGAEQKQIGNIERRIIVGDRGNGRTVLSLTSGMYSVLISVSEVERQFFTFTARQIDSPFTDIRTHWARPSIEAMFQAGLISGYPDGRFRPDQPVTRAELIVMLTGRLNAPLSERPSEFIFKDVPVNHWAAAQLQTAYELDLMRGYPDRTLRPDAFVTRSELVNILARALKQTPDSGFTKQNGDPSALASLFSDVSKEAWYANDLSIIASLHYLSGYPDGTFRPQGMATRAEVMTLINKIWPVR</sequence>
<dbReference type="PROSITE" id="PS00138">
    <property type="entry name" value="SUBTILASE_SER"/>
    <property type="match status" value="1"/>
</dbReference>
<feature type="domain" description="SLH" evidence="7">
    <location>
        <begin position="722"/>
        <end position="781"/>
    </location>
</feature>
<feature type="active site" description="Charge relay system" evidence="5">
    <location>
        <position position="224"/>
    </location>
</feature>
<evidence type="ECO:0000256" key="5">
    <source>
        <dbReference type="PROSITE-ProRule" id="PRU01240"/>
    </source>
</evidence>
<organism evidence="8 9">
    <name type="scientific">Candidatus Carbonibacillus altaicus</name>
    <dbReference type="NCBI Taxonomy" id="2163959"/>
    <lineage>
        <taxon>Bacteria</taxon>
        <taxon>Bacillati</taxon>
        <taxon>Bacillota</taxon>
        <taxon>Bacilli</taxon>
        <taxon>Bacillales</taxon>
        <taxon>Candidatus Carbonibacillus</taxon>
    </lineage>
</organism>
<feature type="domain" description="SLH" evidence="7">
    <location>
        <begin position="656"/>
        <end position="719"/>
    </location>
</feature>
<name>A0A2R6Y041_9BACL</name>
<dbReference type="InterPro" id="IPR015500">
    <property type="entry name" value="Peptidase_S8_subtilisin-rel"/>
</dbReference>
<dbReference type="Pfam" id="PF00395">
    <property type="entry name" value="SLH"/>
    <property type="match status" value="3"/>
</dbReference>
<keyword evidence="2 5" id="KW-0645">Protease</keyword>
<evidence type="ECO:0000313" key="9">
    <source>
        <dbReference type="Proteomes" id="UP000244338"/>
    </source>
</evidence>
<dbReference type="PROSITE" id="PS00136">
    <property type="entry name" value="SUBTILASE_ASP"/>
    <property type="match status" value="1"/>
</dbReference>
<dbReference type="InterPro" id="IPR001119">
    <property type="entry name" value="SLH_dom"/>
</dbReference>
<dbReference type="GO" id="GO:0004252">
    <property type="term" value="F:serine-type endopeptidase activity"/>
    <property type="evidence" value="ECO:0007669"/>
    <property type="project" value="UniProtKB-UniRule"/>
</dbReference>
<reference evidence="9" key="1">
    <citation type="journal article" date="2018" name="Sci. Rep.">
        <title>Lignite coal burning seam in the remote Altai Mountains harbors a hydrogen-driven thermophilic microbial community.</title>
        <authorList>
            <person name="Kadnikov V.V."/>
            <person name="Mardanov A.V."/>
            <person name="Ivasenko D.A."/>
            <person name="Antsiferov D.V."/>
            <person name="Beletsky A.V."/>
            <person name="Karnachuk O.V."/>
            <person name="Ravin N.V."/>
        </authorList>
    </citation>
    <scope>NUCLEOTIDE SEQUENCE [LARGE SCALE GENOMIC DNA]</scope>
</reference>
<dbReference type="PANTHER" id="PTHR43399:SF4">
    <property type="entry name" value="CELL WALL-ASSOCIATED PROTEASE"/>
    <property type="match status" value="1"/>
</dbReference>
<dbReference type="GO" id="GO:0006508">
    <property type="term" value="P:proteolysis"/>
    <property type="evidence" value="ECO:0007669"/>
    <property type="project" value="UniProtKB-KW"/>
</dbReference>
<dbReference type="PRINTS" id="PR00723">
    <property type="entry name" value="SUBTILISIN"/>
</dbReference>
<dbReference type="InterPro" id="IPR051048">
    <property type="entry name" value="Peptidase_S8/S53_subtilisin"/>
</dbReference>
<comment type="caution">
    <text evidence="8">The sequence shown here is derived from an EMBL/GenBank/DDBJ whole genome shotgun (WGS) entry which is preliminary data.</text>
</comment>
<comment type="similarity">
    <text evidence="1 5 6">Belongs to the peptidase S8 family.</text>
</comment>
<evidence type="ECO:0000256" key="6">
    <source>
        <dbReference type="RuleBase" id="RU003355"/>
    </source>
</evidence>
<evidence type="ECO:0000313" key="8">
    <source>
        <dbReference type="EMBL" id="PTQ55992.1"/>
    </source>
</evidence>
<keyword evidence="3 5" id="KW-0378">Hydrolase</keyword>
<dbReference type="Gene3D" id="3.40.50.200">
    <property type="entry name" value="Peptidase S8/S53 domain"/>
    <property type="match status" value="1"/>
</dbReference>
<dbReference type="PANTHER" id="PTHR43399">
    <property type="entry name" value="SUBTILISIN-RELATED"/>
    <property type="match status" value="1"/>
</dbReference>
<feature type="domain" description="SLH" evidence="7">
    <location>
        <begin position="789"/>
        <end position="845"/>
    </location>
</feature>
<evidence type="ECO:0000259" key="7">
    <source>
        <dbReference type="PROSITE" id="PS51272"/>
    </source>
</evidence>
<dbReference type="PROSITE" id="PS51892">
    <property type="entry name" value="SUBTILASE"/>
    <property type="match status" value="1"/>
</dbReference>
<dbReference type="InterPro" id="IPR000209">
    <property type="entry name" value="Peptidase_S8/S53_dom"/>
</dbReference>
<dbReference type="Pfam" id="PF00082">
    <property type="entry name" value="Peptidase_S8"/>
    <property type="match status" value="1"/>
</dbReference>
<dbReference type="PROSITE" id="PS51272">
    <property type="entry name" value="SLH"/>
    <property type="match status" value="3"/>
</dbReference>
<accession>A0A2R6Y041</accession>
<dbReference type="EMBL" id="PEBX01000054">
    <property type="protein sequence ID" value="PTQ55992.1"/>
    <property type="molecule type" value="Genomic_DNA"/>
</dbReference>
<evidence type="ECO:0000256" key="3">
    <source>
        <dbReference type="ARBA" id="ARBA00022801"/>
    </source>
</evidence>
<feature type="active site" description="Charge relay system" evidence="5">
    <location>
        <position position="26"/>
    </location>
</feature>
<dbReference type="SUPFAM" id="SSF52743">
    <property type="entry name" value="Subtilisin-like"/>
    <property type="match status" value="1"/>
</dbReference>
<dbReference type="Proteomes" id="UP000244338">
    <property type="component" value="Unassembled WGS sequence"/>
</dbReference>
<keyword evidence="4 5" id="KW-0720">Serine protease</keyword>
<dbReference type="InterPro" id="IPR023827">
    <property type="entry name" value="Peptidase_S8_Asp-AS"/>
</dbReference>
<gene>
    <name evidence="8" type="ORF">BSOLF_1036</name>
</gene>
<evidence type="ECO:0000256" key="2">
    <source>
        <dbReference type="ARBA" id="ARBA00022670"/>
    </source>
</evidence>
<evidence type="ECO:0000256" key="1">
    <source>
        <dbReference type="ARBA" id="ARBA00011073"/>
    </source>
</evidence>
<protein>
    <submittedName>
        <fullName evidence="8">Cell wall-associated protease</fullName>
    </submittedName>
</protein>
<dbReference type="InterPro" id="IPR036852">
    <property type="entry name" value="Peptidase_S8/S53_dom_sf"/>
</dbReference>
<dbReference type="InterPro" id="IPR022398">
    <property type="entry name" value="Peptidase_S8_His-AS"/>
</dbReference>
<dbReference type="InterPro" id="IPR023828">
    <property type="entry name" value="Peptidase_S8_Ser-AS"/>
</dbReference>
<feature type="active site" description="Charge relay system" evidence="5">
    <location>
        <position position="59"/>
    </location>
</feature>
<evidence type="ECO:0000256" key="4">
    <source>
        <dbReference type="ARBA" id="ARBA00022825"/>
    </source>
</evidence>
<proteinExistence type="inferred from homology"/>
<dbReference type="AlphaFoldDB" id="A0A2R6Y041"/>